<accession>S4TQM7</accession>
<protein>
    <recommendedName>
        <fullName evidence="2">Portal protein</fullName>
    </recommendedName>
</protein>
<evidence type="ECO:0008006" key="2">
    <source>
        <dbReference type="Google" id="ProtNLM"/>
    </source>
</evidence>
<dbReference type="InterPro" id="IPR009279">
    <property type="entry name" value="Portal_Mu"/>
</dbReference>
<dbReference type="Pfam" id="PF06074">
    <property type="entry name" value="Portal_Mu"/>
    <property type="match status" value="1"/>
</dbReference>
<reference evidence="1" key="1">
    <citation type="journal article" date="2013" name="BMC Genomics">
        <title>Genomic characterization provides new insight into Salmonella phage diversity.</title>
        <authorList>
            <person name="Moreno Switt A.I."/>
            <person name="Orsi R.H."/>
            <person name="den Bakker H.C."/>
            <person name="Vongkamjan K."/>
            <person name="Altier C."/>
            <person name="Wiedmann M."/>
        </authorList>
    </citation>
    <scope>NUCLEOTIDE SEQUENCE</scope>
</reference>
<organism evidence="1">
    <name type="scientific">Salmonella phage FSL SP-062</name>
    <dbReference type="NCBI Taxonomy" id="1173759"/>
    <lineage>
        <taxon>Viruses</taxon>
        <taxon>Duplodnaviria</taxon>
        <taxon>Heunggongvirae</taxon>
        <taxon>Uroviricota</taxon>
        <taxon>Caudoviricetes</taxon>
        <taxon>Nonanavirus</taxon>
    </lineage>
</organism>
<evidence type="ECO:0000313" key="1">
    <source>
        <dbReference type="EMBL" id="AGF89319.1"/>
    </source>
</evidence>
<proteinExistence type="predicted"/>
<gene>
    <name evidence="1" type="ORF">SP062_00195</name>
</gene>
<name>S4TQM7_9CAUD</name>
<sequence>MEPVNMADEQFEQLAVAGYSRTGNQVNDDFLPKLNGKQGRRILRQMAENDETIGGVLFAMSSVYRSVQWIFDPSDKDDAEAVRYSEWLQDAIENKMGDPRGALPDDTWSAFVQTWTDVDVFGWGWYDVWVKDLDDGSVGIARLVPVAAETLSGWDIEEPTGYVRGIYQRSPNQGTTTLITRDRSLHLISSPNKGNPEGLSLLRTAYRPWYYKKVNMEIESILAERGTGFPVITVNADIKKAANDPNVPEPQRQAAQAMIDNYENIVANIKRNEQSGLVIYSKPYITGYDNETGVTTYGGEQQVKLEFITPNQTSSVDIDRTIKRLDTSIARALLADFMFFGTGGNTGNNANLGNRTELWIRAMQSRIDSIVECVNRQLIPQLWSLNAFPDEYRPSIRAGSISKDSIETLTTALARLAQAGAPVFPDPDLQEFVYKEAGLPITGIDKTGDGLPSIED</sequence>
<dbReference type="EMBL" id="KC139633">
    <property type="protein sequence ID" value="AGF89319.1"/>
    <property type="molecule type" value="Genomic_DNA"/>
</dbReference>